<evidence type="ECO:0000256" key="3">
    <source>
        <dbReference type="ARBA" id="ARBA00022692"/>
    </source>
</evidence>
<comment type="caution">
    <text evidence="10">The sequence shown here is derived from an EMBL/GenBank/DDBJ whole genome shotgun (WGS) entry which is preliminary data.</text>
</comment>
<feature type="signal peptide" evidence="7">
    <location>
        <begin position="1"/>
        <end position="31"/>
    </location>
</feature>
<gene>
    <name evidence="10" type="ORF">Nepgr_026744</name>
</gene>
<organism evidence="10 11">
    <name type="scientific">Nepenthes gracilis</name>
    <name type="common">Slender pitcher plant</name>
    <dbReference type="NCBI Taxonomy" id="150966"/>
    <lineage>
        <taxon>Eukaryota</taxon>
        <taxon>Viridiplantae</taxon>
        <taxon>Streptophyta</taxon>
        <taxon>Embryophyta</taxon>
        <taxon>Tracheophyta</taxon>
        <taxon>Spermatophyta</taxon>
        <taxon>Magnoliopsida</taxon>
        <taxon>eudicotyledons</taxon>
        <taxon>Gunneridae</taxon>
        <taxon>Pentapetalae</taxon>
        <taxon>Caryophyllales</taxon>
        <taxon>Nepenthaceae</taxon>
        <taxon>Nepenthes</taxon>
    </lineage>
</organism>
<keyword evidence="11" id="KW-1185">Reference proteome</keyword>
<comment type="similarity">
    <text evidence="2">Belongs to the PC-esterase family. TBL subfamily.</text>
</comment>
<dbReference type="AlphaFoldDB" id="A0AAD3Y2T7"/>
<keyword evidence="5" id="KW-1133">Transmembrane helix</keyword>
<evidence type="ECO:0000259" key="9">
    <source>
        <dbReference type="Pfam" id="PF14416"/>
    </source>
</evidence>
<evidence type="ECO:0000256" key="4">
    <source>
        <dbReference type="ARBA" id="ARBA00022968"/>
    </source>
</evidence>
<dbReference type="GO" id="GO:0005794">
    <property type="term" value="C:Golgi apparatus"/>
    <property type="evidence" value="ECO:0007669"/>
    <property type="project" value="TreeGrafter"/>
</dbReference>
<evidence type="ECO:0000256" key="6">
    <source>
        <dbReference type="ARBA" id="ARBA00023136"/>
    </source>
</evidence>
<comment type="subcellular location">
    <subcellularLocation>
        <location evidence="1">Membrane</location>
        <topology evidence="1">Single-pass membrane protein</topology>
    </subcellularLocation>
</comment>
<dbReference type="Pfam" id="PF14416">
    <property type="entry name" value="PMR5N"/>
    <property type="match status" value="1"/>
</dbReference>
<reference evidence="10" key="1">
    <citation type="submission" date="2023-05" db="EMBL/GenBank/DDBJ databases">
        <title>Nepenthes gracilis genome sequencing.</title>
        <authorList>
            <person name="Fukushima K."/>
        </authorList>
    </citation>
    <scope>NUCLEOTIDE SEQUENCE</scope>
    <source>
        <strain evidence="10">SING2019-196</strain>
    </source>
</reference>
<dbReference type="EMBL" id="BSYO01000028">
    <property type="protein sequence ID" value="GMH24901.1"/>
    <property type="molecule type" value="Genomic_DNA"/>
</dbReference>
<dbReference type="InterPro" id="IPR029962">
    <property type="entry name" value="TBL"/>
</dbReference>
<evidence type="ECO:0000313" key="11">
    <source>
        <dbReference type="Proteomes" id="UP001279734"/>
    </source>
</evidence>
<dbReference type="Pfam" id="PF13839">
    <property type="entry name" value="PC-Esterase"/>
    <property type="match status" value="2"/>
</dbReference>
<feature type="domain" description="Trichome birefringence-like C-terminal" evidence="8">
    <location>
        <begin position="207"/>
        <end position="300"/>
    </location>
</feature>
<evidence type="ECO:0000256" key="1">
    <source>
        <dbReference type="ARBA" id="ARBA00004167"/>
    </source>
</evidence>
<dbReference type="PANTHER" id="PTHR32285">
    <property type="entry name" value="PROTEIN TRICHOME BIREFRINGENCE-LIKE 9-RELATED"/>
    <property type="match status" value="1"/>
</dbReference>
<dbReference type="InterPro" id="IPR025846">
    <property type="entry name" value="TBL_N"/>
</dbReference>
<protein>
    <recommendedName>
        <fullName evidence="12">Trichome birefringence-like N-terminal domain-containing protein</fullName>
    </recommendedName>
</protein>
<evidence type="ECO:0000259" key="8">
    <source>
        <dbReference type="Pfam" id="PF13839"/>
    </source>
</evidence>
<name>A0AAD3Y2T7_NEPGR</name>
<feature type="domain" description="Trichome birefringence-like N-terminal" evidence="9">
    <location>
        <begin position="49"/>
        <end position="101"/>
    </location>
</feature>
<keyword evidence="6" id="KW-0472">Membrane</keyword>
<keyword evidence="7" id="KW-0732">Signal</keyword>
<proteinExistence type="inferred from homology"/>
<sequence>MDSCWRKCCRCFQLAPIYLLSMFSSFYKANCSELKNNSSLWRANDRLVACDIFHGSWVYDESYPLYDSSICPFLREDFDCQKNGRPDKLYLKYRWQPSGCNLPRFDGHDFLGRFSGKRILFVGDSLSLNQWQSLTCMLLAAVPQAKYSLVQKPPIYEFHFIFLVDVDKETVGRVLKLDSIKGGDAWRGNDVLVFDSWHWWFYRPPQQPGKDWGQPTVKNCEGVTKPIERPGSLPMQGIEVVKRVLSSMKNPAYFLDVSLLTQLRPDGHPSAYATPQHGGDDCTHWCLAGVPDTWNQLFYAALL</sequence>
<dbReference type="Proteomes" id="UP001279734">
    <property type="component" value="Unassembled WGS sequence"/>
</dbReference>
<evidence type="ECO:0000313" key="10">
    <source>
        <dbReference type="EMBL" id="GMH24901.1"/>
    </source>
</evidence>
<evidence type="ECO:0000256" key="2">
    <source>
        <dbReference type="ARBA" id="ARBA00007727"/>
    </source>
</evidence>
<accession>A0AAD3Y2T7</accession>
<keyword evidence="3" id="KW-0812">Transmembrane</keyword>
<evidence type="ECO:0000256" key="7">
    <source>
        <dbReference type="SAM" id="SignalP"/>
    </source>
</evidence>
<dbReference type="InterPro" id="IPR026057">
    <property type="entry name" value="TBL_C"/>
</dbReference>
<keyword evidence="4" id="KW-0735">Signal-anchor</keyword>
<feature type="chain" id="PRO_5041971603" description="Trichome birefringence-like N-terminal domain-containing protein" evidence="7">
    <location>
        <begin position="32"/>
        <end position="303"/>
    </location>
</feature>
<dbReference type="GO" id="GO:0016020">
    <property type="term" value="C:membrane"/>
    <property type="evidence" value="ECO:0007669"/>
    <property type="project" value="UniProtKB-SubCell"/>
</dbReference>
<dbReference type="PANTHER" id="PTHR32285:SF372">
    <property type="entry name" value="PROTEIN TRICHOME BIREFRINGENCE-LIKE 43"/>
    <property type="match status" value="1"/>
</dbReference>
<feature type="domain" description="Trichome birefringence-like C-terminal" evidence="8">
    <location>
        <begin position="102"/>
        <end position="203"/>
    </location>
</feature>
<evidence type="ECO:0000256" key="5">
    <source>
        <dbReference type="ARBA" id="ARBA00022989"/>
    </source>
</evidence>
<evidence type="ECO:0008006" key="12">
    <source>
        <dbReference type="Google" id="ProtNLM"/>
    </source>
</evidence>
<dbReference type="GO" id="GO:0016413">
    <property type="term" value="F:O-acetyltransferase activity"/>
    <property type="evidence" value="ECO:0007669"/>
    <property type="project" value="InterPro"/>
</dbReference>